<reference evidence="2" key="1">
    <citation type="journal article" date="2022" name="Nat. Commun.">
        <title>Chromosome evolution and the genetic basis of agronomically important traits in greater yam.</title>
        <authorList>
            <person name="Bredeson J.V."/>
            <person name="Lyons J.B."/>
            <person name="Oniyinde I.O."/>
            <person name="Okereke N.R."/>
            <person name="Kolade O."/>
            <person name="Nnabue I."/>
            <person name="Nwadili C.O."/>
            <person name="Hribova E."/>
            <person name="Parker M."/>
            <person name="Nwogha J."/>
            <person name="Shu S."/>
            <person name="Carlson J."/>
            <person name="Kariba R."/>
            <person name="Muthemba S."/>
            <person name="Knop K."/>
            <person name="Barton G.J."/>
            <person name="Sherwood A.V."/>
            <person name="Lopez-Montes A."/>
            <person name="Asiedu R."/>
            <person name="Jamnadass R."/>
            <person name="Muchugi A."/>
            <person name="Goodstein D."/>
            <person name="Egesi C.N."/>
            <person name="Featherston J."/>
            <person name="Asfaw A."/>
            <person name="Simpson G.G."/>
            <person name="Dolezel J."/>
            <person name="Hendre P.S."/>
            <person name="Van Deynze A."/>
            <person name="Kumar P.L."/>
            <person name="Obidiegwu J.E."/>
            <person name="Bhattacharjee R."/>
            <person name="Rokhsar D.S."/>
        </authorList>
    </citation>
    <scope>NUCLEOTIDE SEQUENCE [LARGE SCALE GENOMIC DNA]</scope>
    <source>
        <strain evidence="2">cv. TDa95/00328</strain>
    </source>
</reference>
<name>A0ACB7W8M4_DIOAL</name>
<comment type="caution">
    <text evidence="1">The sequence shown here is derived from an EMBL/GenBank/DDBJ whole genome shotgun (WGS) entry which is preliminary data.</text>
</comment>
<dbReference type="Proteomes" id="UP000827976">
    <property type="component" value="Chromosome 5"/>
</dbReference>
<organism evidence="1 2">
    <name type="scientific">Dioscorea alata</name>
    <name type="common">Purple yam</name>
    <dbReference type="NCBI Taxonomy" id="55571"/>
    <lineage>
        <taxon>Eukaryota</taxon>
        <taxon>Viridiplantae</taxon>
        <taxon>Streptophyta</taxon>
        <taxon>Embryophyta</taxon>
        <taxon>Tracheophyta</taxon>
        <taxon>Spermatophyta</taxon>
        <taxon>Magnoliopsida</taxon>
        <taxon>Liliopsida</taxon>
        <taxon>Dioscoreales</taxon>
        <taxon>Dioscoreaceae</taxon>
        <taxon>Dioscorea</taxon>
    </lineage>
</organism>
<evidence type="ECO:0000313" key="1">
    <source>
        <dbReference type="EMBL" id="KAH7683750.1"/>
    </source>
</evidence>
<protein>
    <submittedName>
        <fullName evidence="1">DNase I-like protein</fullName>
    </submittedName>
</protein>
<gene>
    <name evidence="1" type="ORF">IHE45_05G203000</name>
</gene>
<accession>A0ACB7W8M4</accession>
<sequence>MKILSWNVRGLGRPSKCHLVKDFIFSCGADIVYLQESKLHDLHSSTWRLIGGSRLNTFEFLPALDTAGGIIIAWDHSQVIGTQIHKGTFSITIEFTNQANNSIWACTSVYRHNTRPLKVDFWNELRIIRNLHSVQFPG</sequence>
<dbReference type="EMBL" id="CM037015">
    <property type="protein sequence ID" value="KAH7683750.1"/>
    <property type="molecule type" value="Genomic_DNA"/>
</dbReference>
<keyword evidence="2" id="KW-1185">Reference proteome</keyword>
<evidence type="ECO:0000313" key="2">
    <source>
        <dbReference type="Proteomes" id="UP000827976"/>
    </source>
</evidence>
<proteinExistence type="predicted"/>